<accession>G2XQN6</accession>
<keyword evidence="5" id="KW-0843">Virulence</keyword>
<evidence type="ECO:0000256" key="7">
    <source>
        <dbReference type="RuleBase" id="RU000461"/>
    </source>
</evidence>
<name>G2XQN6_BOTF4</name>
<dbReference type="Proteomes" id="UP000008177">
    <property type="component" value="Unplaced contigs"/>
</dbReference>
<dbReference type="SUPFAM" id="SSF48264">
    <property type="entry name" value="Cytochrome P450"/>
    <property type="match status" value="1"/>
</dbReference>
<dbReference type="PANTHER" id="PTHR24305:SF226">
    <property type="entry name" value="CYTOCHROME P450 MONOOXYGENASE"/>
    <property type="match status" value="1"/>
</dbReference>
<evidence type="ECO:0000313" key="8">
    <source>
        <dbReference type="EMBL" id="CCD43141.1"/>
    </source>
</evidence>
<evidence type="ECO:0000256" key="2">
    <source>
        <dbReference type="ARBA" id="ARBA00010617"/>
    </source>
</evidence>
<keyword evidence="3 6" id="KW-0479">Metal-binding</keyword>
<dbReference type="InParanoid" id="G2XQN6"/>
<dbReference type="GO" id="GO:0020037">
    <property type="term" value="F:heme binding"/>
    <property type="evidence" value="ECO:0007669"/>
    <property type="project" value="InterPro"/>
</dbReference>
<organism evidence="8 9">
    <name type="scientific">Botryotinia fuckeliana (strain T4)</name>
    <name type="common">Noble rot fungus</name>
    <name type="synonym">Botrytis cinerea</name>
    <dbReference type="NCBI Taxonomy" id="999810"/>
    <lineage>
        <taxon>Eukaryota</taxon>
        <taxon>Fungi</taxon>
        <taxon>Dikarya</taxon>
        <taxon>Ascomycota</taxon>
        <taxon>Pezizomycotina</taxon>
        <taxon>Leotiomycetes</taxon>
        <taxon>Helotiales</taxon>
        <taxon>Sclerotiniaceae</taxon>
        <taxon>Botrytis</taxon>
    </lineage>
</organism>
<dbReference type="EMBL" id="FQ790252">
    <property type="protein sequence ID" value="CCD43141.1"/>
    <property type="molecule type" value="Genomic_DNA"/>
</dbReference>
<dbReference type="InterPro" id="IPR001128">
    <property type="entry name" value="Cyt_P450"/>
</dbReference>
<proteinExistence type="inferred from homology"/>
<keyword evidence="7" id="KW-0560">Oxidoreductase</keyword>
<dbReference type="Gene3D" id="1.10.630.10">
    <property type="entry name" value="Cytochrome P450"/>
    <property type="match status" value="1"/>
</dbReference>
<dbReference type="GO" id="GO:0004497">
    <property type="term" value="F:monooxygenase activity"/>
    <property type="evidence" value="ECO:0007669"/>
    <property type="project" value="UniProtKB-KW"/>
</dbReference>
<keyword evidence="7" id="KW-0503">Monooxygenase</keyword>
<dbReference type="HOGENOM" id="CLU_001570_14_7_1"/>
<evidence type="ECO:0000256" key="3">
    <source>
        <dbReference type="ARBA" id="ARBA00022723"/>
    </source>
</evidence>
<evidence type="ECO:0000256" key="1">
    <source>
        <dbReference type="ARBA" id="ARBA00001971"/>
    </source>
</evidence>
<dbReference type="OrthoDB" id="1470350at2759"/>
<feature type="binding site" description="axial binding residue" evidence="6">
    <location>
        <position position="194"/>
    </location>
    <ligand>
        <name>heme</name>
        <dbReference type="ChEBI" id="CHEBI:30413"/>
    </ligand>
    <ligandPart>
        <name>Fe</name>
        <dbReference type="ChEBI" id="CHEBI:18248"/>
    </ligandPart>
</feature>
<evidence type="ECO:0000256" key="6">
    <source>
        <dbReference type="PIRSR" id="PIRSR602403-1"/>
    </source>
</evidence>
<dbReference type="Pfam" id="PF00067">
    <property type="entry name" value="p450"/>
    <property type="match status" value="1"/>
</dbReference>
<gene>
    <name evidence="8" type="ORF">BofuT4_P069810.1</name>
</gene>
<evidence type="ECO:0000256" key="4">
    <source>
        <dbReference type="ARBA" id="ARBA00023004"/>
    </source>
</evidence>
<keyword evidence="4 6" id="KW-0408">Iron</keyword>
<dbReference type="GO" id="GO:0016705">
    <property type="term" value="F:oxidoreductase activity, acting on paired donors, with incorporation or reduction of molecular oxygen"/>
    <property type="evidence" value="ECO:0007669"/>
    <property type="project" value="InterPro"/>
</dbReference>
<sequence length="212" mass="23748">MRERYLELMAGLVRARIALGKGPHQDLFSFVVDAKDPGTGKEFSENELWAESRFLLIAALFFYLFRNKACYGKLVAEIRKTFDSVSEIQTGPRLAQWHYLRACTDESMRMSPPISSTLWRTISAADGVWIDGNYISKGVDIGVSPYASHHIGEIFPDSYKLKPDRWIESPENSSEAVEKARAAVGPFSIGTRACVGRTMAYTEISNTIARTL</sequence>
<keyword evidence="6 7" id="KW-0349">Heme</keyword>
<dbReference type="GO" id="GO:0005506">
    <property type="term" value="F:iron ion binding"/>
    <property type="evidence" value="ECO:0007669"/>
    <property type="project" value="InterPro"/>
</dbReference>
<dbReference type="InterPro" id="IPR036396">
    <property type="entry name" value="Cyt_P450_sf"/>
</dbReference>
<reference evidence="9" key="1">
    <citation type="journal article" date="2011" name="PLoS Genet.">
        <title>Genomic analysis of the necrotrophic fungal pathogens Sclerotinia sclerotiorum and Botrytis cinerea.</title>
        <authorList>
            <person name="Amselem J."/>
            <person name="Cuomo C.A."/>
            <person name="van Kan J.A."/>
            <person name="Viaud M."/>
            <person name="Benito E.P."/>
            <person name="Couloux A."/>
            <person name="Coutinho P.M."/>
            <person name="de Vries R.P."/>
            <person name="Dyer P.S."/>
            <person name="Fillinger S."/>
            <person name="Fournier E."/>
            <person name="Gout L."/>
            <person name="Hahn M."/>
            <person name="Kohn L."/>
            <person name="Lapalu N."/>
            <person name="Plummer K.M."/>
            <person name="Pradier J.M."/>
            <person name="Quevillon E."/>
            <person name="Sharon A."/>
            <person name="Simon A."/>
            <person name="ten Have A."/>
            <person name="Tudzynski B."/>
            <person name="Tudzynski P."/>
            <person name="Wincker P."/>
            <person name="Andrew M."/>
            <person name="Anthouard V."/>
            <person name="Beever R.E."/>
            <person name="Beffa R."/>
            <person name="Benoit I."/>
            <person name="Bouzid O."/>
            <person name="Brault B."/>
            <person name="Chen Z."/>
            <person name="Choquer M."/>
            <person name="Collemare J."/>
            <person name="Cotton P."/>
            <person name="Danchin E.G."/>
            <person name="Da Silva C."/>
            <person name="Gautier A."/>
            <person name="Giraud C."/>
            <person name="Giraud T."/>
            <person name="Gonzalez C."/>
            <person name="Grossetete S."/>
            <person name="Guldener U."/>
            <person name="Henrissat B."/>
            <person name="Howlett B.J."/>
            <person name="Kodira C."/>
            <person name="Kretschmer M."/>
            <person name="Lappartient A."/>
            <person name="Leroch M."/>
            <person name="Levis C."/>
            <person name="Mauceli E."/>
            <person name="Neuveglise C."/>
            <person name="Oeser B."/>
            <person name="Pearson M."/>
            <person name="Poulain J."/>
            <person name="Poussereau N."/>
            <person name="Quesneville H."/>
            <person name="Rascle C."/>
            <person name="Schumacher J."/>
            <person name="Segurens B."/>
            <person name="Sexton A."/>
            <person name="Silva E."/>
            <person name="Sirven C."/>
            <person name="Soanes D.M."/>
            <person name="Talbot N.J."/>
            <person name="Templeton M."/>
            <person name="Yandava C."/>
            <person name="Yarden O."/>
            <person name="Zeng Q."/>
            <person name="Rollins J.A."/>
            <person name="Lebrun M.H."/>
            <person name="Dickman M."/>
        </authorList>
    </citation>
    <scope>NUCLEOTIDE SEQUENCE [LARGE SCALE GENOMIC DNA]</scope>
    <source>
        <strain evidence="9">T4</strain>
    </source>
</reference>
<dbReference type="InterPro" id="IPR050121">
    <property type="entry name" value="Cytochrome_P450_monoxygenase"/>
</dbReference>
<dbReference type="InterPro" id="IPR017972">
    <property type="entry name" value="Cyt_P450_CS"/>
</dbReference>
<dbReference type="PROSITE" id="PS00086">
    <property type="entry name" value="CYTOCHROME_P450"/>
    <property type="match status" value="1"/>
</dbReference>
<comment type="similarity">
    <text evidence="2 7">Belongs to the cytochrome P450 family.</text>
</comment>
<evidence type="ECO:0000313" key="9">
    <source>
        <dbReference type="Proteomes" id="UP000008177"/>
    </source>
</evidence>
<dbReference type="InterPro" id="IPR002403">
    <property type="entry name" value="Cyt_P450_E_grp-IV"/>
</dbReference>
<evidence type="ECO:0008006" key="10">
    <source>
        <dbReference type="Google" id="ProtNLM"/>
    </source>
</evidence>
<dbReference type="PANTHER" id="PTHR24305">
    <property type="entry name" value="CYTOCHROME P450"/>
    <property type="match status" value="1"/>
</dbReference>
<comment type="cofactor">
    <cofactor evidence="1 6">
        <name>heme</name>
        <dbReference type="ChEBI" id="CHEBI:30413"/>
    </cofactor>
</comment>
<protein>
    <recommendedName>
        <fullName evidence="10">Benzoate 4-monooxygenase cytochrome p450 protein</fullName>
    </recommendedName>
</protein>
<dbReference type="STRING" id="999810.G2XQN6"/>
<dbReference type="PRINTS" id="PR00465">
    <property type="entry name" value="EP450IV"/>
</dbReference>
<evidence type="ECO:0000256" key="5">
    <source>
        <dbReference type="ARBA" id="ARBA00023026"/>
    </source>
</evidence>
<dbReference type="AlphaFoldDB" id="G2XQN6"/>